<evidence type="ECO:0000313" key="2">
    <source>
        <dbReference type="EMBL" id="SNX73350.1"/>
    </source>
</evidence>
<keyword evidence="1" id="KW-1133">Transmembrane helix</keyword>
<keyword evidence="1" id="KW-0812">Transmembrane</keyword>
<evidence type="ECO:0008006" key="4">
    <source>
        <dbReference type="Google" id="ProtNLM"/>
    </source>
</evidence>
<dbReference type="EMBL" id="OAOP01000007">
    <property type="protein sequence ID" value="SNX73350.1"/>
    <property type="molecule type" value="Genomic_DNA"/>
</dbReference>
<protein>
    <recommendedName>
        <fullName evidence="4">Copper amine oxidase-like protein</fullName>
    </recommendedName>
</protein>
<proteinExistence type="predicted"/>
<feature type="transmembrane region" description="Helical" evidence="1">
    <location>
        <begin position="5"/>
        <end position="25"/>
    </location>
</feature>
<accession>A0A285D0L5</accession>
<organism evidence="2 3">
    <name type="scientific">Bacillus oleivorans</name>
    <dbReference type="NCBI Taxonomy" id="1448271"/>
    <lineage>
        <taxon>Bacteria</taxon>
        <taxon>Bacillati</taxon>
        <taxon>Bacillota</taxon>
        <taxon>Bacilli</taxon>
        <taxon>Bacillales</taxon>
        <taxon>Bacillaceae</taxon>
        <taxon>Bacillus</taxon>
    </lineage>
</organism>
<reference evidence="2 3" key="1">
    <citation type="submission" date="2017-08" db="EMBL/GenBank/DDBJ databases">
        <authorList>
            <person name="de Groot N.N."/>
        </authorList>
    </citation>
    <scope>NUCLEOTIDE SEQUENCE [LARGE SCALE GENOMIC DNA]</scope>
    <source>
        <strain evidence="2 3">JC228</strain>
    </source>
</reference>
<keyword evidence="3" id="KW-1185">Reference proteome</keyword>
<dbReference type="AlphaFoldDB" id="A0A285D0L5"/>
<name>A0A285D0L5_9BACI</name>
<dbReference type="RefSeq" id="WP_097159463.1">
    <property type="nucleotide sequence ID" value="NZ_JBEPMQ010000007.1"/>
</dbReference>
<dbReference type="OrthoDB" id="2431422at2"/>
<keyword evidence="1" id="KW-0472">Membrane</keyword>
<evidence type="ECO:0000313" key="3">
    <source>
        <dbReference type="Proteomes" id="UP000219546"/>
    </source>
</evidence>
<evidence type="ECO:0000256" key="1">
    <source>
        <dbReference type="SAM" id="Phobius"/>
    </source>
</evidence>
<sequence length="466" mass="53685">MRRFFVSLMFISLIFIGVFLYIQWFDFTKSAEETSQMAEEGLIQTISITREQAILKVEQQVSGINGNSLSYIVPNGVQDIQCLDEENQPCRLNHNVIEQADAVKFQYVVPMEGKTFLFNEWVHFPDVKISETTVEIIEPLPFKGFWTSTAPLFGHTQQETISYYQFQSDKGSVSLFRSEELLQMASIGPIQIFGSGSNGSLEKSEVEKWVEKFPQFGQWNIVFSDLSPAYYTKGLLIVPSTTTSEALRTILIRTYIKDSFIVDDTLDPSFSGLIASILLEEEIQSESVYQKLLQNLSEIEREKLQSVVISQFTKTITPAWLDEQIFKIKGLKTTFLTDHFEKGIKGELLFFDPRPVTGFNRSEKEILTLIDNGLRYYPLLETMNLIGYEVNQVPKQKLVEIKKEGHIFQFSTDQPILLENDSRYVLTQFPLSYFNNELFMEEGWLRRLFTLDVIMAEDSIHLKDLP</sequence>
<dbReference type="Proteomes" id="UP000219546">
    <property type="component" value="Unassembled WGS sequence"/>
</dbReference>
<gene>
    <name evidence="2" type="ORF">SAMN05877753_10735</name>
</gene>